<dbReference type="InterPro" id="IPR051158">
    <property type="entry name" value="Metallophosphoesterase_sf"/>
</dbReference>
<name>A0ABN0WUZ6_9BACI</name>
<keyword evidence="3" id="KW-1185">Reference proteome</keyword>
<dbReference type="Proteomes" id="UP001500782">
    <property type="component" value="Unassembled WGS sequence"/>
</dbReference>
<feature type="domain" description="Calcineurin-like phosphoesterase" evidence="1">
    <location>
        <begin position="44"/>
        <end position="203"/>
    </location>
</feature>
<dbReference type="SUPFAM" id="SSF56300">
    <property type="entry name" value="Metallo-dependent phosphatases"/>
    <property type="match status" value="1"/>
</dbReference>
<evidence type="ECO:0000313" key="3">
    <source>
        <dbReference type="Proteomes" id="UP001500782"/>
    </source>
</evidence>
<sequence>MLSIVVGLLLLIGILILVYMILEAFAYRVRRVDIDFHDFPQEQMRVFFISDIHNRTVTEKLIKMIPEKIDIVIVGGDLTDKRVPFSRVEQNITQLKRIAPVYFVWGNNDYRVDYKHLDALLLKLGVTILDNTSVQLETGNGEKIIIVGIDDMSLRRDRLDLALQDAQELGEGFRILISHNPRAIKKIKPADQIKFILSGHTHGGQIRLFGWGLYEKGSLIEEDQVKQLVSNGFGTSKIPLRLGAPAETHVITLRKQKPNI</sequence>
<dbReference type="PANTHER" id="PTHR31302:SF32">
    <property type="entry name" value="PHOSPHOESTERASE"/>
    <property type="match status" value="1"/>
</dbReference>
<accession>A0ABN0WUZ6</accession>
<evidence type="ECO:0000259" key="1">
    <source>
        <dbReference type="Pfam" id="PF00149"/>
    </source>
</evidence>
<dbReference type="InterPro" id="IPR029052">
    <property type="entry name" value="Metallo-depent_PP-like"/>
</dbReference>
<proteinExistence type="predicted"/>
<evidence type="ECO:0000313" key="2">
    <source>
        <dbReference type="EMBL" id="GAA0347219.1"/>
    </source>
</evidence>
<dbReference type="Gene3D" id="3.60.21.10">
    <property type="match status" value="1"/>
</dbReference>
<dbReference type="InterPro" id="IPR004843">
    <property type="entry name" value="Calcineurin-like_PHP"/>
</dbReference>
<dbReference type="PANTHER" id="PTHR31302">
    <property type="entry name" value="TRANSMEMBRANE PROTEIN WITH METALLOPHOSPHOESTERASE DOMAIN-RELATED"/>
    <property type="match status" value="1"/>
</dbReference>
<organism evidence="2 3">
    <name type="scientific">Bacillus carboniphilus</name>
    <dbReference type="NCBI Taxonomy" id="86663"/>
    <lineage>
        <taxon>Bacteria</taxon>
        <taxon>Bacillati</taxon>
        <taxon>Bacillota</taxon>
        <taxon>Bacilli</taxon>
        <taxon>Bacillales</taxon>
        <taxon>Bacillaceae</taxon>
        <taxon>Bacillus</taxon>
    </lineage>
</organism>
<dbReference type="Pfam" id="PF00149">
    <property type="entry name" value="Metallophos"/>
    <property type="match status" value="1"/>
</dbReference>
<comment type="caution">
    <text evidence="2">The sequence shown here is derived from an EMBL/GenBank/DDBJ whole genome shotgun (WGS) entry which is preliminary data.</text>
</comment>
<reference evidence="2 3" key="1">
    <citation type="journal article" date="2019" name="Int. J. Syst. Evol. Microbiol.">
        <title>The Global Catalogue of Microorganisms (GCM) 10K type strain sequencing project: providing services to taxonomists for standard genome sequencing and annotation.</title>
        <authorList>
            <consortium name="The Broad Institute Genomics Platform"/>
            <consortium name="The Broad Institute Genome Sequencing Center for Infectious Disease"/>
            <person name="Wu L."/>
            <person name="Ma J."/>
        </authorList>
    </citation>
    <scope>NUCLEOTIDE SEQUENCE [LARGE SCALE GENOMIC DNA]</scope>
    <source>
        <strain evidence="2 3">JCM 9731</strain>
    </source>
</reference>
<dbReference type="EMBL" id="BAAADJ010000064">
    <property type="protein sequence ID" value="GAA0347219.1"/>
    <property type="molecule type" value="Genomic_DNA"/>
</dbReference>
<protein>
    <submittedName>
        <fullName evidence="2">Metallophosphoesterase family protein</fullName>
    </submittedName>
</protein>
<gene>
    <name evidence="2" type="ORF">GCM10008967_42010</name>
</gene>
<dbReference type="RefSeq" id="WP_343803824.1">
    <property type="nucleotide sequence ID" value="NZ_BAAADJ010000064.1"/>
</dbReference>